<dbReference type="GO" id="GO:0007018">
    <property type="term" value="P:microtubule-based movement"/>
    <property type="evidence" value="ECO:0007669"/>
    <property type="project" value="InterPro"/>
</dbReference>
<gene>
    <name evidence="3" type="ORF">MONBRDRAFT_30113</name>
</gene>
<dbReference type="STRING" id="81824.A9VD24"/>
<dbReference type="KEGG" id="mbr:MONBRDRAFT_30113"/>
<dbReference type="GeneID" id="5895888"/>
<dbReference type="Pfam" id="PF08385">
    <property type="entry name" value="DHC_N1"/>
    <property type="match status" value="1"/>
</dbReference>
<sequence length="1512" mass="170795">MAEPADQAEVLNDARIRWLLDRLTTIFKLGINQLPELLDQSDVAAQDFDDVIAWLEAPKTGLLSFCKQIKLVDAAAVEDESANNGVTSPHEQTVITITVGALPASAAAFPTVYFLKHKARPLEDDLSPEAAHDILSQCIEYGSLQGSSLKSLEKMVSLLYVPLLTMAQQKTESLANANDPQLQTLRQPGNVLELSHAMGDDFLAGMTKFRDHVQRTVQHLESHVRIDVPPTVRKLIAQCRRASGPDPEAVAALSAQLVIWTQAVDRLLEDVNHMDRDGPGPQAELDYWVSRSTSLTALTEQLQVAEVSDTLKTLKQLNAPELEQYNFSVSHLNKQRAEAKDNVRFLTTLERHFRHLAQCPSLPQVTEHLPALMNALRMVWVISRHFNTDERMVALMERIAWLLCQRVKRSVVPRTVLKKELATAIELCEQAVALLQGWESSYLATRETIEQNGRDARWEFDRQRLFRRTTYLIRVLNDLRQVAGITQEFLNIFGNELKKVTGNPQVIQDVVKRVQKLVNFVSELPFEPFDENNATEWGASMDAFYEQVAQIETQAVQFIDESFRSLRSAQGAFEMLQNFQHIRSRETINRQLELKYEDVLAKFAQEVAEVKRIFYEQKADPPHAVNMPPVAGSVKWARSLFERIKSAIIKFQERPSLLESEAGRLVSAQYLEVARDIHGYERTLHKEWSLGAEERLPRMLAENVLTLTAGPGSNGPLASASTARAASSRAAALAANVDVIPDPSALFNRHTRLKVNYLPELRILMAESKYLDILELQVPEKLVNLTLQDEKHHQLQHQLQLVIDRLHGVLSSLDAASERLLALHLKQLTICIYPGLTRINWTSLGVADFASRCEDAMDRFETVWNPIQKIATDIQYNVEHIRNAKLFAPYSVIMDERARVAADQRSMTNAAAAVAASSSPVPGTVNVADARLEAASTLPTFEHEEVPEVMEFAATAESYRAEIEEGLVARYQAVGPLLSKIAVSLGEESAANLVLYYEHWESEFYEALTDMVRLNYEASLDAMRTHPEIFCSVDVQLSVPEIALAPSASELYQVFSRFFRNMLDTCKAFIRWQRGTCLPAPPVVGPDGEPTPFSFYDDVCQDSRVLNLLEELDQTVRRMFALVGNYLSEWKRFRPMWKIDKAGAADKFASHQPSCMEFDEKLRAYLTVADEVRTMPSQHSVLFVQLELDHLKDIVVQGADAWINNLGQALLDSVWQLASGLQERIEQWTNLLKLEPDSLDKLKSILRAIAEVKDSGLDIQLALEDLHERCRTLRMYPAIDVDEERLGIVATVTAAWERVNREAREVDDDLVSVKHKFSRLTAKEVVAFHKSTLALVEEFDAAGPVASGSDMDEGLKRLHDFHEKLAAAAETRAELTDAQQLFGMDIQAYPELNALQTTMERLEVIFAVYQAQRDKRADWSSTLWSDLNVEVLVAGTDEFILRMKRMSEEVRSTSLWRTLSEKLRDFKGSLALLTDLKSDALRPRHWKRLMEATKITFDMNPTTFTLGKLFEM</sequence>
<dbReference type="GO" id="GO:0045505">
    <property type="term" value="F:dynein intermediate chain binding"/>
    <property type="evidence" value="ECO:0007669"/>
    <property type="project" value="InterPro"/>
</dbReference>
<dbReference type="InterPro" id="IPR026983">
    <property type="entry name" value="DHC"/>
</dbReference>
<dbReference type="Pfam" id="PF08393">
    <property type="entry name" value="DHC_N2"/>
    <property type="match status" value="1"/>
</dbReference>
<accession>A9VD24</accession>
<name>A9VD24_MONBE</name>
<protein>
    <recommendedName>
        <fullName evidence="5">Dynein heavy chain</fullName>
    </recommendedName>
</protein>
<dbReference type="InParanoid" id="A9VD24"/>
<evidence type="ECO:0000259" key="2">
    <source>
        <dbReference type="Pfam" id="PF08393"/>
    </source>
</evidence>
<dbReference type="Gene3D" id="1.10.287.2620">
    <property type="match status" value="1"/>
</dbReference>
<dbReference type="eggNOG" id="KOG3595">
    <property type="taxonomic scope" value="Eukaryota"/>
</dbReference>
<dbReference type="RefSeq" id="XP_001750631.1">
    <property type="nucleotide sequence ID" value="XM_001750579.1"/>
</dbReference>
<dbReference type="PANTHER" id="PTHR22878">
    <property type="entry name" value="DYNEIN HEAVY CHAIN 6, AXONEMAL-LIKE-RELATED"/>
    <property type="match status" value="1"/>
</dbReference>
<evidence type="ECO:0000313" key="4">
    <source>
        <dbReference type="Proteomes" id="UP000001357"/>
    </source>
</evidence>
<evidence type="ECO:0000313" key="3">
    <source>
        <dbReference type="EMBL" id="EDQ84604.1"/>
    </source>
</evidence>
<dbReference type="Proteomes" id="UP000001357">
    <property type="component" value="Unassembled WGS sequence"/>
</dbReference>
<dbReference type="GO" id="GO:0030286">
    <property type="term" value="C:dynein complex"/>
    <property type="evidence" value="ECO:0007669"/>
    <property type="project" value="InterPro"/>
</dbReference>
<dbReference type="PANTHER" id="PTHR22878:SF68">
    <property type="entry name" value="DYNEIN HEAVY CHAIN 6, AXONEMAL-LIKE"/>
    <property type="match status" value="1"/>
</dbReference>
<reference evidence="3 4" key="1">
    <citation type="journal article" date="2008" name="Nature">
        <title>The genome of the choanoflagellate Monosiga brevicollis and the origin of metazoans.</title>
        <authorList>
            <consortium name="JGI Sequencing"/>
            <person name="King N."/>
            <person name="Westbrook M.J."/>
            <person name="Young S.L."/>
            <person name="Kuo A."/>
            <person name="Abedin M."/>
            <person name="Chapman J."/>
            <person name="Fairclough S."/>
            <person name="Hellsten U."/>
            <person name="Isogai Y."/>
            <person name="Letunic I."/>
            <person name="Marr M."/>
            <person name="Pincus D."/>
            <person name="Putnam N."/>
            <person name="Rokas A."/>
            <person name="Wright K.J."/>
            <person name="Zuzow R."/>
            <person name="Dirks W."/>
            <person name="Good M."/>
            <person name="Goodstein D."/>
            <person name="Lemons D."/>
            <person name="Li W."/>
            <person name="Lyons J.B."/>
            <person name="Morris A."/>
            <person name="Nichols S."/>
            <person name="Richter D.J."/>
            <person name="Salamov A."/>
            <person name="Bork P."/>
            <person name="Lim W.A."/>
            <person name="Manning G."/>
            <person name="Miller W.T."/>
            <person name="McGinnis W."/>
            <person name="Shapiro H."/>
            <person name="Tjian R."/>
            <person name="Grigoriev I.V."/>
            <person name="Rokhsar D."/>
        </authorList>
    </citation>
    <scope>NUCLEOTIDE SEQUENCE [LARGE SCALE GENOMIC DNA]</scope>
    <source>
        <strain evidence="4">MX1 / ATCC 50154</strain>
    </source>
</reference>
<dbReference type="InterPro" id="IPR013594">
    <property type="entry name" value="Dynein_heavy_tail"/>
</dbReference>
<dbReference type="EMBL" id="CH991584">
    <property type="protein sequence ID" value="EDQ84604.1"/>
    <property type="molecule type" value="Genomic_DNA"/>
</dbReference>
<keyword evidence="4" id="KW-1185">Reference proteome</keyword>
<feature type="domain" description="Dynein heavy chain linker" evidence="2">
    <location>
        <begin position="1392"/>
        <end position="1512"/>
    </location>
</feature>
<dbReference type="OMA" id="MEMWHEL"/>
<evidence type="ECO:0000259" key="1">
    <source>
        <dbReference type="Pfam" id="PF08385"/>
    </source>
</evidence>
<dbReference type="InterPro" id="IPR013602">
    <property type="entry name" value="Dynein_heavy_linker"/>
</dbReference>
<organism evidence="3 4">
    <name type="scientific">Monosiga brevicollis</name>
    <name type="common">Choanoflagellate</name>
    <dbReference type="NCBI Taxonomy" id="81824"/>
    <lineage>
        <taxon>Eukaryota</taxon>
        <taxon>Choanoflagellata</taxon>
        <taxon>Craspedida</taxon>
        <taxon>Salpingoecidae</taxon>
        <taxon>Monosiga</taxon>
    </lineage>
</organism>
<evidence type="ECO:0008006" key="5">
    <source>
        <dbReference type="Google" id="ProtNLM"/>
    </source>
</evidence>
<dbReference type="GO" id="GO:0051959">
    <property type="term" value="F:dynein light intermediate chain binding"/>
    <property type="evidence" value="ECO:0007669"/>
    <property type="project" value="InterPro"/>
</dbReference>
<feature type="domain" description="Dynein heavy chain tail" evidence="1">
    <location>
        <begin position="251"/>
        <end position="849"/>
    </location>
</feature>
<feature type="non-terminal residue" evidence="3">
    <location>
        <position position="1512"/>
    </location>
</feature>
<proteinExistence type="predicted"/>